<reference evidence="4" key="1">
    <citation type="submission" date="2016-11" db="EMBL/GenBank/DDBJ databases">
        <authorList>
            <person name="Varghese N."/>
            <person name="Submissions S."/>
        </authorList>
    </citation>
    <scope>NUCLEOTIDE SEQUENCE [LARGE SCALE GENOMIC DNA]</scope>
    <source>
        <strain evidence="4">DSM 16990</strain>
    </source>
</reference>
<dbReference type="Pfam" id="PF03372">
    <property type="entry name" value="Exo_endo_phos"/>
    <property type="match status" value="1"/>
</dbReference>
<keyword evidence="1" id="KW-0732">Signal</keyword>
<protein>
    <submittedName>
        <fullName evidence="3">Exonuclease III</fullName>
    </submittedName>
</protein>
<evidence type="ECO:0000256" key="1">
    <source>
        <dbReference type="SAM" id="SignalP"/>
    </source>
</evidence>
<evidence type="ECO:0000313" key="3">
    <source>
        <dbReference type="EMBL" id="SHF69715.1"/>
    </source>
</evidence>
<dbReference type="GO" id="GO:0004527">
    <property type="term" value="F:exonuclease activity"/>
    <property type="evidence" value="ECO:0007669"/>
    <property type="project" value="UniProtKB-KW"/>
</dbReference>
<feature type="domain" description="Endonuclease/exonuclease/phosphatase" evidence="2">
    <location>
        <begin position="33"/>
        <end position="334"/>
    </location>
</feature>
<dbReference type="OrthoDB" id="9794261at2"/>
<dbReference type="PANTHER" id="PTHR41349">
    <property type="match status" value="1"/>
</dbReference>
<feature type="signal peptide" evidence="1">
    <location>
        <begin position="1"/>
        <end position="24"/>
    </location>
</feature>
<dbReference type="Gene3D" id="3.60.10.10">
    <property type="entry name" value="Endonuclease/exonuclease/phosphatase"/>
    <property type="match status" value="1"/>
</dbReference>
<dbReference type="PANTHER" id="PTHR41349:SF1">
    <property type="entry name" value="PROTEIN CBG08683"/>
    <property type="match status" value="1"/>
</dbReference>
<dbReference type="RefSeq" id="WP_073232164.1">
    <property type="nucleotide sequence ID" value="NZ_FQUQ01000003.1"/>
</dbReference>
<accession>A0A1M5DS09</accession>
<sequence>MIKSFRKLCSAIALLFCLIRTASGQELELKVLQLNIWQEGTQVPGGYEGIVNEIATLKPDLITFSEVRNYKNTRFNERILKDLAQKGQQYYSFFSSGSGVLSKYPITDSSLVFKEKGSIYKLITQIGGREIALYSAHLDYENYAVYLPRGYSGTTWKKLSAPVLNRDTVLADNLASKRDEAIQSFLTEARQDLKKGRLVFLGGDFNEASHLDWVASTKDSFDHNGMIIPWQNSKTLYKNGFKDSYRVIHPDPLNYPGFTFPSDNKDLEVKKMTWAPDADERERIDFIYYYPDRALKPVSSSVVGPKSSILRNQRVEEQSKDHFITPQGVWPTDHKGLLTVFKLQQK</sequence>
<keyword evidence="3" id="KW-0269">Exonuclease</keyword>
<dbReference type="STRING" id="288992.SAMN04488522_103360"/>
<keyword evidence="3" id="KW-0540">Nuclease</keyword>
<dbReference type="Proteomes" id="UP000184287">
    <property type="component" value="Unassembled WGS sequence"/>
</dbReference>
<evidence type="ECO:0000313" key="4">
    <source>
        <dbReference type="Proteomes" id="UP000184287"/>
    </source>
</evidence>
<dbReference type="InterPro" id="IPR036691">
    <property type="entry name" value="Endo/exonu/phosph_ase_sf"/>
</dbReference>
<gene>
    <name evidence="3" type="ORF">SAMN04488522_103360</name>
</gene>
<dbReference type="InterPro" id="IPR005135">
    <property type="entry name" value="Endo/exonuclease/phosphatase"/>
</dbReference>
<proteinExistence type="predicted"/>
<dbReference type="AlphaFoldDB" id="A0A1M5DS09"/>
<evidence type="ECO:0000259" key="2">
    <source>
        <dbReference type="Pfam" id="PF03372"/>
    </source>
</evidence>
<dbReference type="EMBL" id="FQUQ01000003">
    <property type="protein sequence ID" value="SHF69715.1"/>
    <property type="molecule type" value="Genomic_DNA"/>
</dbReference>
<name>A0A1M5DS09_9SPHI</name>
<keyword evidence="3" id="KW-0378">Hydrolase</keyword>
<organism evidence="3 4">
    <name type="scientific">Pedobacter caeni</name>
    <dbReference type="NCBI Taxonomy" id="288992"/>
    <lineage>
        <taxon>Bacteria</taxon>
        <taxon>Pseudomonadati</taxon>
        <taxon>Bacteroidota</taxon>
        <taxon>Sphingobacteriia</taxon>
        <taxon>Sphingobacteriales</taxon>
        <taxon>Sphingobacteriaceae</taxon>
        <taxon>Pedobacter</taxon>
    </lineage>
</organism>
<keyword evidence="4" id="KW-1185">Reference proteome</keyword>
<dbReference type="SUPFAM" id="SSF56219">
    <property type="entry name" value="DNase I-like"/>
    <property type="match status" value="1"/>
</dbReference>
<feature type="chain" id="PRO_5012477249" evidence="1">
    <location>
        <begin position="25"/>
        <end position="346"/>
    </location>
</feature>